<reference evidence="2 3" key="1">
    <citation type="submission" date="2009-02" db="EMBL/GenBank/DDBJ databases">
        <title>Annotation of Streptomyces hygroscopicus strain ATCC 53653.</title>
        <authorList>
            <consortium name="The Broad Institute Genome Sequencing Platform"/>
            <consortium name="Broad Institute Microbial Sequencing Center"/>
            <person name="Fischbach M."/>
            <person name="Godfrey P."/>
            <person name="Ward D."/>
            <person name="Young S."/>
            <person name="Zeng Q."/>
            <person name="Koehrsen M."/>
            <person name="Alvarado L."/>
            <person name="Berlin A.M."/>
            <person name="Bochicchio J."/>
            <person name="Borenstein D."/>
            <person name="Chapman S.B."/>
            <person name="Chen Z."/>
            <person name="Engels R."/>
            <person name="Freedman E."/>
            <person name="Gellesch M."/>
            <person name="Goldberg J."/>
            <person name="Griggs A."/>
            <person name="Gujja S."/>
            <person name="Heilman E.R."/>
            <person name="Heiman D.I."/>
            <person name="Hepburn T.A."/>
            <person name="Howarth C."/>
            <person name="Jen D."/>
            <person name="Larson L."/>
            <person name="Lewis B."/>
            <person name="Mehta T."/>
            <person name="Park D."/>
            <person name="Pearson M."/>
            <person name="Richards J."/>
            <person name="Roberts A."/>
            <person name="Saif S."/>
            <person name="Shea T.D."/>
            <person name="Shenoy N."/>
            <person name="Sisk P."/>
            <person name="Stolte C."/>
            <person name="Sykes S.N."/>
            <person name="Thomson T."/>
            <person name="Walk T."/>
            <person name="White J."/>
            <person name="Yandava C."/>
            <person name="Straight P."/>
            <person name="Clardy J."/>
            <person name="Hung D."/>
            <person name="Kolter R."/>
            <person name="Mekalanos J."/>
            <person name="Walker S."/>
            <person name="Walsh C.T."/>
            <person name="Wieland-Brown L.C."/>
            <person name="Haas B."/>
            <person name="Nusbaum C."/>
            <person name="Birren B."/>
        </authorList>
    </citation>
    <scope>NUCLEOTIDE SEQUENCE [LARGE SCALE GENOMIC DNA]</scope>
    <source>
        <strain evidence="2 3">ATCC 53653</strain>
    </source>
</reference>
<keyword evidence="1" id="KW-1133">Transmembrane helix</keyword>
<dbReference type="EMBL" id="GG657754">
    <property type="protein sequence ID" value="EFL24879.1"/>
    <property type="molecule type" value="Genomic_DNA"/>
</dbReference>
<feature type="non-terminal residue" evidence="2">
    <location>
        <position position="1"/>
    </location>
</feature>
<dbReference type="Proteomes" id="UP000003963">
    <property type="component" value="Unassembled WGS sequence"/>
</dbReference>
<evidence type="ECO:0000313" key="3">
    <source>
        <dbReference type="Proteomes" id="UP000003963"/>
    </source>
</evidence>
<dbReference type="HOGENOM" id="CLU_158016_1_0_11"/>
<organism evidence="2 3">
    <name type="scientific">Streptomyces himastatinicus ATCC 53653</name>
    <dbReference type="NCBI Taxonomy" id="457427"/>
    <lineage>
        <taxon>Bacteria</taxon>
        <taxon>Bacillati</taxon>
        <taxon>Actinomycetota</taxon>
        <taxon>Actinomycetes</taxon>
        <taxon>Kitasatosporales</taxon>
        <taxon>Streptomycetaceae</taxon>
        <taxon>Streptomyces</taxon>
        <taxon>Streptomyces violaceusniger group</taxon>
    </lineage>
</organism>
<evidence type="ECO:0000313" key="2">
    <source>
        <dbReference type="EMBL" id="EFL24879.1"/>
    </source>
</evidence>
<gene>
    <name evidence="2" type="ORF">SSOG_04593</name>
</gene>
<feature type="transmembrane region" description="Helical" evidence="1">
    <location>
        <begin position="46"/>
        <end position="64"/>
    </location>
</feature>
<dbReference type="AlphaFoldDB" id="D9WA83"/>
<accession>D9WA83</accession>
<sequence>PSSPSGSWDDDARTGIVLACVLTLGASALAGLITVMPSVRRVMGPWWLVPPLVLGAVAAVRWGLLGA</sequence>
<keyword evidence="1" id="KW-0472">Membrane</keyword>
<evidence type="ECO:0000256" key="1">
    <source>
        <dbReference type="SAM" id="Phobius"/>
    </source>
</evidence>
<proteinExistence type="predicted"/>
<protein>
    <submittedName>
        <fullName evidence="2">Putative membrane protein</fullName>
    </submittedName>
</protein>
<name>D9WA83_9ACTN</name>
<keyword evidence="1" id="KW-0812">Transmembrane</keyword>
<feature type="transmembrane region" description="Helical" evidence="1">
    <location>
        <begin position="12"/>
        <end position="34"/>
    </location>
</feature>
<keyword evidence="3" id="KW-1185">Reference proteome</keyword>